<organism evidence="4 5">
    <name type="scientific">Diploscapter pachys</name>
    <dbReference type="NCBI Taxonomy" id="2018661"/>
    <lineage>
        <taxon>Eukaryota</taxon>
        <taxon>Metazoa</taxon>
        <taxon>Ecdysozoa</taxon>
        <taxon>Nematoda</taxon>
        <taxon>Chromadorea</taxon>
        <taxon>Rhabditida</taxon>
        <taxon>Rhabditina</taxon>
        <taxon>Rhabditomorpha</taxon>
        <taxon>Rhabditoidea</taxon>
        <taxon>Rhabditidae</taxon>
        <taxon>Diploscapter</taxon>
    </lineage>
</organism>
<dbReference type="InterPro" id="IPR011992">
    <property type="entry name" value="EF-hand-dom_pair"/>
</dbReference>
<feature type="signal peptide" evidence="2">
    <location>
        <begin position="1"/>
        <end position="17"/>
    </location>
</feature>
<evidence type="ECO:0000313" key="4">
    <source>
        <dbReference type="EMBL" id="PAV67699.1"/>
    </source>
</evidence>
<comment type="caution">
    <text evidence="4">The sequence shown here is derived from an EMBL/GenBank/DDBJ whole genome shotgun (WGS) entry which is preliminary data.</text>
</comment>
<keyword evidence="1" id="KW-0106">Calcium</keyword>
<feature type="chain" id="PRO_5012494341" description="EF-hand domain-containing protein" evidence="2">
    <location>
        <begin position="18"/>
        <end position="208"/>
    </location>
</feature>
<dbReference type="SUPFAM" id="SSF47473">
    <property type="entry name" value="EF-hand"/>
    <property type="match status" value="1"/>
</dbReference>
<evidence type="ECO:0000313" key="5">
    <source>
        <dbReference type="Proteomes" id="UP000218231"/>
    </source>
</evidence>
<dbReference type="SMART" id="SM00054">
    <property type="entry name" value="EFh"/>
    <property type="match status" value="3"/>
</dbReference>
<feature type="domain" description="EF-hand" evidence="3">
    <location>
        <begin position="148"/>
        <end position="183"/>
    </location>
</feature>
<sequence>MAIFIKILLTSIVLVNSISSFTYYDLHPDDEKKTADNLIGNLVDQVVSWTFTANRSTNCSEGQLTREDFLIMAYCPDEYIEDCWEDSDTNKDGCLSLDEVVRMREMARVRNMYLRYMVDTFHDVDSNNDKVVDKGEADEYARSQWHIVIDKNWDSLYKKEDANKDGVLDETEFMHLMDDKNSAPLEYSFSGPSHTTTIDSANEDIIDQ</sequence>
<keyword evidence="5" id="KW-1185">Reference proteome</keyword>
<protein>
    <recommendedName>
        <fullName evidence="3">EF-hand domain-containing protein</fullName>
    </recommendedName>
</protein>
<accession>A0A2A2K1M8</accession>
<evidence type="ECO:0000256" key="2">
    <source>
        <dbReference type="SAM" id="SignalP"/>
    </source>
</evidence>
<dbReference type="PROSITE" id="PS00018">
    <property type="entry name" value="EF_HAND_1"/>
    <property type="match status" value="2"/>
</dbReference>
<dbReference type="InterPro" id="IPR018247">
    <property type="entry name" value="EF_Hand_1_Ca_BS"/>
</dbReference>
<reference evidence="4 5" key="1">
    <citation type="journal article" date="2017" name="Curr. Biol.">
        <title>Genome architecture and evolution of a unichromosomal asexual nematode.</title>
        <authorList>
            <person name="Fradin H."/>
            <person name="Zegar C."/>
            <person name="Gutwein M."/>
            <person name="Lucas J."/>
            <person name="Kovtun M."/>
            <person name="Corcoran D."/>
            <person name="Baugh L.R."/>
            <person name="Kiontke K."/>
            <person name="Gunsalus K."/>
            <person name="Fitch D.H."/>
            <person name="Piano F."/>
        </authorList>
    </citation>
    <scope>NUCLEOTIDE SEQUENCE [LARGE SCALE GENOMIC DNA]</scope>
    <source>
        <strain evidence="4">PF1309</strain>
    </source>
</reference>
<dbReference type="Gene3D" id="1.10.238.10">
    <property type="entry name" value="EF-hand"/>
    <property type="match status" value="1"/>
</dbReference>
<proteinExistence type="predicted"/>
<dbReference type="Proteomes" id="UP000218231">
    <property type="component" value="Unassembled WGS sequence"/>
</dbReference>
<dbReference type="EMBL" id="LIAE01009884">
    <property type="protein sequence ID" value="PAV67699.1"/>
    <property type="molecule type" value="Genomic_DNA"/>
</dbReference>
<feature type="domain" description="EF-hand" evidence="3">
    <location>
        <begin position="75"/>
        <end position="110"/>
    </location>
</feature>
<dbReference type="GO" id="GO:0005509">
    <property type="term" value="F:calcium ion binding"/>
    <property type="evidence" value="ECO:0007669"/>
    <property type="project" value="InterPro"/>
</dbReference>
<gene>
    <name evidence="4" type="ORF">WR25_04218</name>
</gene>
<name>A0A2A2K1M8_9BILA</name>
<dbReference type="InterPro" id="IPR002048">
    <property type="entry name" value="EF_hand_dom"/>
</dbReference>
<evidence type="ECO:0000259" key="3">
    <source>
        <dbReference type="PROSITE" id="PS50222"/>
    </source>
</evidence>
<dbReference type="AlphaFoldDB" id="A0A2A2K1M8"/>
<dbReference type="PROSITE" id="PS50222">
    <property type="entry name" value="EF_HAND_2"/>
    <property type="match status" value="2"/>
</dbReference>
<evidence type="ECO:0000256" key="1">
    <source>
        <dbReference type="ARBA" id="ARBA00022837"/>
    </source>
</evidence>
<keyword evidence="2" id="KW-0732">Signal</keyword>